<proteinExistence type="predicted"/>
<dbReference type="Proteomes" id="UP000765509">
    <property type="component" value="Unassembled WGS sequence"/>
</dbReference>
<sequence length="162" mass="18752">MSPVQLRNLGIQRNWPEDQQELFRTRRPGAGHLGHNKTYNQSTGRIRIKFSSSTPTPQRLTQTEHGQKEVQARITLGRTGTKLPEDMSQRDTLQRSYHNKQSMESQQEVETPGGEGNQDKGRSSHYPRYRRKIEPDKAYSDSVRITRTRPKQISNGFTPFMQ</sequence>
<accession>A0A9Q3FQW8</accession>
<feature type="region of interest" description="Disordered" evidence="1">
    <location>
        <begin position="25"/>
        <end position="44"/>
    </location>
</feature>
<organism evidence="2 3">
    <name type="scientific">Austropuccinia psidii MF-1</name>
    <dbReference type="NCBI Taxonomy" id="1389203"/>
    <lineage>
        <taxon>Eukaryota</taxon>
        <taxon>Fungi</taxon>
        <taxon>Dikarya</taxon>
        <taxon>Basidiomycota</taxon>
        <taxon>Pucciniomycotina</taxon>
        <taxon>Pucciniomycetes</taxon>
        <taxon>Pucciniales</taxon>
        <taxon>Sphaerophragmiaceae</taxon>
        <taxon>Austropuccinia</taxon>
    </lineage>
</organism>
<name>A0A9Q3FQW8_9BASI</name>
<evidence type="ECO:0000256" key="1">
    <source>
        <dbReference type="SAM" id="MobiDB-lite"/>
    </source>
</evidence>
<dbReference type="AlphaFoldDB" id="A0A9Q3FQW8"/>
<feature type="compositionally biased region" description="Polar residues" evidence="1">
    <location>
        <begin position="51"/>
        <end position="64"/>
    </location>
</feature>
<reference evidence="2" key="1">
    <citation type="submission" date="2021-03" db="EMBL/GenBank/DDBJ databases">
        <title>Draft genome sequence of rust myrtle Austropuccinia psidii MF-1, a brazilian biotype.</title>
        <authorList>
            <person name="Quecine M.C."/>
            <person name="Pachon D.M.R."/>
            <person name="Bonatelli M.L."/>
            <person name="Correr F.H."/>
            <person name="Franceschini L.M."/>
            <person name="Leite T.F."/>
            <person name="Margarido G.R.A."/>
            <person name="Almeida C.A."/>
            <person name="Ferrarezi J.A."/>
            <person name="Labate C.A."/>
        </authorList>
    </citation>
    <scope>NUCLEOTIDE SEQUENCE</scope>
    <source>
        <strain evidence="2">MF-1</strain>
    </source>
</reference>
<dbReference type="EMBL" id="AVOT02047005">
    <property type="protein sequence ID" value="MBW0542278.1"/>
    <property type="molecule type" value="Genomic_DNA"/>
</dbReference>
<comment type="caution">
    <text evidence="2">The sequence shown here is derived from an EMBL/GenBank/DDBJ whole genome shotgun (WGS) entry which is preliminary data.</text>
</comment>
<feature type="compositionally biased region" description="Polar residues" evidence="1">
    <location>
        <begin position="94"/>
        <end position="109"/>
    </location>
</feature>
<evidence type="ECO:0000313" key="3">
    <source>
        <dbReference type="Proteomes" id="UP000765509"/>
    </source>
</evidence>
<protein>
    <submittedName>
        <fullName evidence="2">Uncharacterized protein</fullName>
    </submittedName>
</protein>
<feature type="region of interest" description="Disordered" evidence="1">
    <location>
        <begin position="51"/>
        <end position="162"/>
    </location>
</feature>
<gene>
    <name evidence="2" type="ORF">O181_081993</name>
</gene>
<evidence type="ECO:0000313" key="2">
    <source>
        <dbReference type="EMBL" id="MBW0542278.1"/>
    </source>
</evidence>
<feature type="compositionally biased region" description="Polar residues" evidence="1">
    <location>
        <begin position="151"/>
        <end position="162"/>
    </location>
</feature>
<feature type="compositionally biased region" description="Basic and acidic residues" evidence="1">
    <location>
        <begin position="83"/>
        <end position="93"/>
    </location>
</feature>
<keyword evidence="3" id="KW-1185">Reference proteome</keyword>